<comment type="caution">
    <text evidence="1">The sequence shown here is derived from an EMBL/GenBank/DDBJ whole genome shotgun (WGS) entry which is preliminary data.</text>
</comment>
<dbReference type="Proteomes" id="UP000246104">
    <property type="component" value="Unassembled WGS sequence"/>
</dbReference>
<protein>
    <submittedName>
        <fullName evidence="1">Uncharacterized protein</fullName>
    </submittedName>
</protein>
<dbReference type="EMBL" id="PSRQ01000040">
    <property type="protein sequence ID" value="PWU23283.1"/>
    <property type="molecule type" value="Genomic_DNA"/>
</dbReference>
<gene>
    <name evidence="1" type="ORF">C5B42_03485</name>
</gene>
<accession>A0A317JNE4</accession>
<dbReference type="AlphaFoldDB" id="A0A317JNE4"/>
<sequence>MALSHCLFTGVPTATSWTQSYVHAHDEVCFCVIVHTEGEEAATKGKHIIEVLISLTQAQNLTHDSFLHLFDSYTDESVSFVSGLCEGKDLTIFTKGTVGVWLSRETSKGMVTLGNGKGQYIQGKINDGDLYIF</sequence>
<name>A0A317JNE4_9BACT</name>
<proteinExistence type="predicted"/>
<reference evidence="1 2" key="1">
    <citation type="submission" date="2018-02" db="EMBL/GenBank/DDBJ databases">
        <title>Genomic Reconstructions from Amazon Rainforest and Pasture Soil Reveal Novel Insights into the Physiology of Candidate Phyla in Tropical Sites.</title>
        <authorList>
            <person name="Kroeger M.E."/>
            <person name="Delmont T."/>
            <person name="Eren A.M."/>
            <person name="Guo J."/>
            <person name="Meyer K.M."/>
            <person name="Khan K."/>
            <person name="Rodrigues J.L.M."/>
            <person name="Bohannan B.J.M."/>
            <person name="Tringe S."/>
            <person name="Borges C.D."/>
            <person name="Tiedje J."/>
            <person name="Tsai S.M."/>
            <person name="Nusslein K."/>
        </authorList>
    </citation>
    <scope>NUCLEOTIDE SEQUENCE [LARGE SCALE GENOMIC DNA]</scope>
    <source>
        <strain evidence="1">Amazon FNV 2010 28 9</strain>
    </source>
</reference>
<evidence type="ECO:0000313" key="1">
    <source>
        <dbReference type="EMBL" id="PWU23283.1"/>
    </source>
</evidence>
<organism evidence="1 2">
    <name type="scientific">Candidatus Cerribacteria bacterium 'Amazon FNV 2010 28 9'</name>
    <dbReference type="NCBI Taxonomy" id="2081795"/>
    <lineage>
        <taxon>Bacteria</taxon>
        <taxon>Candidatus Cerribacteria</taxon>
    </lineage>
</organism>
<evidence type="ECO:0000313" key="2">
    <source>
        <dbReference type="Proteomes" id="UP000246104"/>
    </source>
</evidence>
<feature type="non-terminal residue" evidence="1">
    <location>
        <position position="133"/>
    </location>
</feature>